<dbReference type="SUPFAM" id="SSF54913">
    <property type="entry name" value="GlnB-like"/>
    <property type="match status" value="1"/>
</dbReference>
<dbReference type="AlphaFoldDB" id="A0A2D2CWP0"/>
<evidence type="ECO:0000313" key="2">
    <source>
        <dbReference type="EMBL" id="ATQ67181.1"/>
    </source>
</evidence>
<evidence type="ECO:0000256" key="1">
    <source>
        <dbReference type="ARBA" id="ARBA00010169"/>
    </source>
</evidence>
<gene>
    <name evidence="2" type="ORF">CQW49_04200</name>
</gene>
<dbReference type="STRING" id="595536.GCA_000178815_04322"/>
<dbReference type="Gene3D" id="3.30.70.120">
    <property type="match status" value="1"/>
</dbReference>
<dbReference type="GO" id="GO:0005507">
    <property type="term" value="F:copper ion binding"/>
    <property type="evidence" value="ECO:0007669"/>
    <property type="project" value="TreeGrafter"/>
</dbReference>
<proteinExistence type="inferred from homology"/>
<dbReference type="Pfam" id="PF03091">
    <property type="entry name" value="CutA1"/>
    <property type="match status" value="1"/>
</dbReference>
<evidence type="ECO:0000313" key="3">
    <source>
        <dbReference type="Proteomes" id="UP000230709"/>
    </source>
</evidence>
<dbReference type="InterPro" id="IPR015867">
    <property type="entry name" value="N-reg_PII/ATP_PRibTrfase_C"/>
</dbReference>
<protein>
    <submittedName>
        <fullName evidence="2">Divalent-cation tolerance protein CutA</fullName>
    </submittedName>
</protein>
<dbReference type="PANTHER" id="PTHR23419:SF8">
    <property type="entry name" value="FI09726P"/>
    <property type="match status" value="1"/>
</dbReference>
<dbReference type="InterPro" id="IPR004323">
    <property type="entry name" value="Ion_tolerance_CutA"/>
</dbReference>
<dbReference type="GO" id="GO:0010038">
    <property type="term" value="P:response to metal ion"/>
    <property type="evidence" value="ECO:0007669"/>
    <property type="project" value="InterPro"/>
</dbReference>
<sequence length="113" mass="12362">MSEYPVTFCIVVTTIDSEAGAKELARAALAARLAACVQIAPIRSLYEWNGELRDEPELLVQMKARVEDFGALVAAIRASHPYEVPEILRLDIAAGDADYLDWAAKATARDRDA</sequence>
<dbReference type="InterPro" id="IPR011322">
    <property type="entry name" value="N-reg_PII-like_a/b"/>
</dbReference>
<keyword evidence="3" id="KW-1185">Reference proteome</keyword>
<organism evidence="2 3">
    <name type="scientific">Methylosinus trichosporium (strain ATCC 35070 / NCIMB 11131 / UNIQEM 75 / OB3b)</name>
    <dbReference type="NCBI Taxonomy" id="595536"/>
    <lineage>
        <taxon>Bacteria</taxon>
        <taxon>Pseudomonadati</taxon>
        <taxon>Pseudomonadota</taxon>
        <taxon>Alphaproteobacteria</taxon>
        <taxon>Hyphomicrobiales</taxon>
        <taxon>Methylocystaceae</taxon>
        <taxon>Methylosinus</taxon>
    </lineage>
</organism>
<dbReference type="Proteomes" id="UP000230709">
    <property type="component" value="Chromosome"/>
</dbReference>
<reference evidence="3" key="1">
    <citation type="submission" date="2017-10" db="EMBL/GenBank/DDBJ databases">
        <title>Completed PacBio SMRT sequence of Methylosinus trichosporium OB3b reveals presence of a third large plasmid.</title>
        <authorList>
            <person name="Charles T.C."/>
            <person name="Lynch M.D.J."/>
            <person name="Heil J.R."/>
            <person name="Cheng J."/>
        </authorList>
    </citation>
    <scope>NUCLEOTIDE SEQUENCE [LARGE SCALE GENOMIC DNA]</scope>
    <source>
        <strain evidence="3">OB3b</strain>
    </source>
</reference>
<dbReference type="PANTHER" id="PTHR23419">
    <property type="entry name" value="DIVALENT CATION TOLERANCE CUTA-RELATED"/>
    <property type="match status" value="1"/>
</dbReference>
<dbReference type="KEGG" id="mtw:CQW49_04200"/>
<dbReference type="RefSeq" id="WP_003613153.1">
    <property type="nucleotide sequence ID" value="NZ_ADVE02000001.1"/>
</dbReference>
<name>A0A2D2CWP0_METT3</name>
<accession>A0A2D2CWP0</accession>
<dbReference type="EMBL" id="CP023737">
    <property type="protein sequence ID" value="ATQ67181.1"/>
    <property type="molecule type" value="Genomic_DNA"/>
</dbReference>
<comment type="similarity">
    <text evidence="1">Belongs to the CutA family.</text>
</comment>